<evidence type="ECO:0000256" key="1">
    <source>
        <dbReference type="SAM" id="MobiDB-lite"/>
    </source>
</evidence>
<dbReference type="Proteomes" id="UP000652761">
    <property type="component" value="Unassembled WGS sequence"/>
</dbReference>
<proteinExistence type="predicted"/>
<protein>
    <submittedName>
        <fullName evidence="2">Uncharacterized protein</fullName>
    </submittedName>
</protein>
<dbReference type="AlphaFoldDB" id="A0A843TCU2"/>
<feature type="compositionally biased region" description="Acidic residues" evidence="1">
    <location>
        <begin position="242"/>
        <end position="260"/>
    </location>
</feature>
<dbReference type="EMBL" id="NMUH01000045">
    <property type="protein sequence ID" value="MQL69718.1"/>
    <property type="molecule type" value="Genomic_DNA"/>
</dbReference>
<feature type="compositionally biased region" description="Basic and acidic residues" evidence="1">
    <location>
        <begin position="215"/>
        <end position="224"/>
    </location>
</feature>
<keyword evidence="3" id="KW-1185">Reference proteome</keyword>
<comment type="caution">
    <text evidence="2">The sequence shown here is derived from an EMBL/GenBank/DDBJ whole genome shotgun (WGS) entry which is preliminary data.</text>
</comment>
<evidence type="ECO:0000313" key="3">
    <source>
        <dbReference type="Proteomes" id="UP000652761"/>
    </source>
</evidence>
<reference evidence="2" key="1">
    <citation type="submission" date="2017-07" db="EMBL/GenBank/DDBJ databases">
        <title>Taro Niue Genome Assembly and Annotation.</title>
        <authorList>
            <person name="Atibalentja N."/>
            <person name="Keating K."/>
            <person name="Fields C.J."/>
        </authorList>
    </citation>
    <scope>NUCLEOTIDE SEQUENCE</scope>
    <source>
        <strain evidence="2">Niue_2</strain>
        <tissue evidence="2">Leaf</tissue>
    </source>
</reference>
<gene>
    <name evidence="2" type="ORF">Taro_002010</name>
</gene>
<organism evidence="2 3">
    <name type="scientific">Colocasia esculenta</name>
    <name type="common">Wild taro</name>
    <name type="synonym">Arum esculentum</name>
    <dbReference type="NCBI Taxonomy" id="4460"/>
    <lineage>
        <taxon>Eukaryota</taxon>
        <taxon>Viridiplantae</taxon>
        <taxon>Streptophyta</taxon>
        <taxon>Embryophyta</taxon>
        <taxon>Tracheophyta</taxon>
        <taxon>Spermatophyta</taxon>
        <taxon>Magnoliopsida</taxon>
        <taxon>Liliopsida</taxon>
        <taxon>Araceae</taxon>
        <taxon>Aroideae</taxon>
        <taxon>Colocasieae</taxon>
        <taxon>Colocasia</taxon>
    </lineage>
</organism>
<name>A0A843TCU2_COLES</name>
<evidence type="ECO:0000313" key="2">
    <source>
        <dbReference type="EMBL" id="MQL69718.1"/>
    </source>
</evidence>
<sequence length="260" mass="27660">MDPVRGGAGGHAKQMLAWGCEAAAAGAGCCRGGSGEVAGAGATEVCDPGAVQEQQWREEKLAPGRFEEPIKGPQGPQIRGLTQVGMGPKASLISKLMSLVAISFPSEIKTMAMQGKKNLKPQCMNSANSEGSSSQWCRHSLPVYRHSLSLPEAYSEAVASGVDTVCMCVDTHCPSQKPVMKPVASGVDTVCLPAFQHRGCGNQGQALEKEVVCSRRSRSERSAAAEDEEIAIQKLLKQSSADQEEEEEEGKEEEDEQQQN</sequence>
<accession>A0A843TCU2</accession>
<feature type="region of interest" description="Disordered" evidence="1">
    <location>
        <begin position="215"/>
        <end position="260"/>
    </location>
</feature>